<organism evidence="6 7">
    <name type="scientific">Geosporobacter subterraneus DSM 17957</name>
    <dbReference type="NCBI Taxonomy" id="1121919"/>
    <lineage>
        <taxon>Bacteria</taxon>
        <taxon>Bacillati</taxon>
        <taxon>Bacillota</taxon>
        <taxon>Clostridia</taxon>
        <taxon>Peptostreptococcales</taxon>
        <taxon>Thermotaleaceae</taxon>
        <taxon>Geosporobacter</taxon>
    </lineage>
</organism>
<dbReference type="InterPro" id="IPR058637">
    <property type="entry name" value="YknX-like_C"/>
</dbReference>
<dbReference type="GO" id="GO:1990281">
    <property type="term" value="C:efflux pump complex"/>
    <property type="evidence" value="ECO:0007669"/>
    <property type="project" value="TreeGrafter"/>
</dbReference>
<proteinExistence type="inferred from homology"/>
<dbReference type="GO" id="GO:0015562">
    <property type="term" value="F:efflux transmembrane transporter activity"/>
    <property type="evidence" value="ECO:0007669"/>
    <property type="project" value="InterPro"/>
</dbReference>
<feature type="domain" description="YknX-like C-terminal permuted SH3-like" evidence="5">
    <location>
        <begin position="294"/>
        <end position="361"/>
    </location>
</feature>
<evidence type="ECO:0000259" key="5">
    <source>
        <dbReference type="Pfam" id="PF25989"/>
    </source>
</evidence>
<evidence type="ECO:0000259" key="3">
    <source>
        <dbReference type="Pfam" id="PF25917"/>
    </source>
</evidence>
<keyword evidence="7" id="KW-1185">Reference proteome</keyword>
<dbReference type="SUPFAM" id="SSF111369">
    <property type="entry name" value="HlyD-like secretion proteins"/>
    <property type="match status" value="1"/>
</dbReference>
<dbReference type="PROSITE" id="PS51257">
    <property type="entry name" value="PROKAR_LIPOPROTEIN"/>
    <property type="match status" value="1"/>
</dbReference>
<dbReference type="OrthoDB" id="9810430at2"/>
<dbReference type="InterPro" id="IPR058792">
    <property type="entry name" value="Beta-barrel_RND_2"/>
</dbReference>
<accession>A0A1M6IWY3</accession>
<dbReference type="Pfam" id="PF25989">
    <property type="entry name" value="YknX_C"/>
    <property type="match status" value="1"/>
</dbReference>
<dbReference type="Gene3D" id="1.10.287.470">
    <property type="entry name" value="Helix hairpin bin"/>
    <property type="match status" value="1"/>
</dbReference>
<dbReference type="Pfam" id="PF25917">
    <property type="entry name" value="BSH_RND"/>
    <property type="match status" value="1"/>
</dbReference>
<sequence>MKKLLILLLLSSVFAGGCSKETGVKAESDNSEQSPQQEITYVKTMPAGLMDFTGKLSLPGVLKPREEVMVSAKASGAVGSLYGEVGSNVKKDQLLCKIDDTLFQLQFNKAATALNMEKIKVENAEKAYQRMKALYESQAISQTEYEGAETQYRMAKELFDLAQNDYNLAKENLAYTNIYAPISGTISMRDVAIGENIGPGKTLFTIVDVSSLYVEAGISEKDIGLVKVGQQVMMKMDALGGRELQGKITSIGPVPMEPAKTYPIKILVDNRNQQLKAGMFTTIEIVTESRKEVLGVPKEIIIVENGKQYLFVKQGDQAVKKEVTTGMAMDGYVEVTGGLQSGEEIVVVGHEKLVDGALVEVKQ</sequence>
<dbReference type="Pfam" id="PF25954">
    <property type="entry name" value="Beta-barrel_RND_2"/>
    <property type="match status" value="1"/>
</dbReference>
<dbReference type="PANTHER" id="PTHR30469">
    <property type="entry name" value="MULTIDRUG RESISTANCE PROTEIN MDTA"/>
    <property type="match status" value="1"/>
</dbReference>
<keyword evidence="2" id="KW-0732">Signal</keyword>
<dbReference type="Gene3D" id="2.40.420.20">
    <property type="match status" value="1"/>
</dbReference>
<feature type="signal peptide" evidence="2">
    <location>
        <begin position="1"/>
        <end position="15"/>
    </location>
</feature>
<dbReference type="AlphaFoldDB" id="A0A1M6IWY3"/>
<dbReference type="Gene3D" id="2.40.50.100">
    <property type="match status" value="1"/>
</dbReference>
<gene>
    <name evidence="6" type="ORF">SAMN02745975_01972</name>
</gene>
<feature type="domain" description="Multidrug resistance protein MdtA-like barrel-sandwich hybrid" evidence="3">
    <location>
        <begin position="67"/>
        <end position="208"/>
    </location>
</feature>
<evidence type="ECO:0000256" key="1">
    <source>
        <dbReference type="ARBA" id="ARBA00009477"/>
    </source>
</evidence>
<dbReference type="RefSeq" id="WP_110941115.1">
    <property type="nucleotide sequence ID" value="NZ_FQZV01000023.1"/>
</dbReference>
<evidence type="ECO:0000259" key="4">
    <source>
        <dbReference type="Pfam" id="PF25954"/>
    </source>
</evidence>
<dbReference type="FunFam" id="2.40.30.170:FF:000010">
    <property type="entry name" value="Efflux RND transporter periplasmic adaptor subunit"/>
    <property type="match status" value="1"/>
</dbReference>
<dbReference type="STRING" id="1121919.SAMN02745975_01972"/>
<reference evidence="7" key="1">
    <citation type="submission" date="2016-11" db="EMBL/GenBank/DDBJ databases">
        <authorList>
            <person name="Varghese N."/>
            <person name="Submissions S."/>
        </authorList>
    </citation>
    <scope>NUCLEOTIDE SEQUENCE [LARGE SCALE GENOMIC DNA]</scope>
    <source>
        <strain evidence="7">DSM 17957</strain>
    </source>
</reference>
<dbReference type="Gene3D" id="2.40.30.170">
    <property type="match status" value="1"/>
</dbReference>
<evidence type="ECO:0000313" key="6">
    <source>
        <dbReference type="EMBL" id="SHJ38931.1"/>
    </source>
</evidence>
<name>A0A1M6IWY3_9FIRM</name>
<protein>
    <submittedName>
        <fullName evidence="6">RND family efflux transporter, MFP subunit</fullName>
    </submittedName>
</protein>
<evidence type="ECO:0000256" key="2">
    <source>
        <dbReference type="SAM" id="SignalP"/>
    </source>
</evidence>
<dbReference type="NCBIfam" id="TIGR01730">
    <property type="entry name" value="RND_mfp"/>
    <property type="match status" value="1"/>
</dbReference>
<dbReference type="EMBL" id="FQZV01000023">
    <property type="protein sequence ID" value="SHJ38931.1"/>
    <property type="molecule type" value="Genomic_DNA"/>
</dbReference>
<feature type="domain" description="CusB-like beta-barrel" evidence="4">
    <location>
        <begin position="213"/>
        <end position="288"/>
    </location>
</feature>
<comment type="similarity">
    <text evidence="1">Belongs to the membrane fusion protein (MFP) (TC 8.A.1) family.</text>
</comment>
<evidence type="ECO:0000313" key="7">
    <source>
        <dbReference type="Proteomes" id="UP000184536"/>
    </source>
</evidence>
<dbReference type="Proteomes" id="UP000184536">
    <property type="component" value="Unassembled WGS sequence"/>
</dbReference>
<feature type="chain" id="PRO_5039619869" evidence="2">
    <location>
        <begin position="16"/>
        <end position="363"/>
    </location>
</feature>
<dbReference type="InterPro" id="IPR058625">
    <property type="entry name" value="MdtA-like_BSH"/>
</dbReference>
<dbReference type="InterPro" id="IPR006143">
    <property type="entry name" value="RND_pump_MFP"/>
</dbReference>